<keyword evidence="1" id="KW-0812">Transmembrane</keyword>
<evidence type="ECO:0000313" key="2">
    <source>
        <dbReference type="EMBL" id="MEM0576722.1"/>
    </source>
</evidence>
<accession>A0ABU9NSE6</accession>
<proteinExistence type="predicted"/>
<name>A0ABU9NSE6_9FLAO</name>
<keyword evidence="3" id="KW-1185">Reference proteome</keyword>
<sequence length="210" mass="24674">MNKYLIFLALIFSEFLFSQTKIDENITVDFLNKPVTFENVTKEAKLNAYFLNSKEESYVAMRVKTLPNNELPKNIKELQKCYTILASEQLKSMEKKGFFLKDSTQIKLNGYIAYKLIFKEKNSKQESGESLILHLNGINYVFIYSKVESYNQLNKEKFFKSIKINNSEDLKQIAEPYNYWGALAKIFIGVVFLFLIRKLIKIEKKRNLIK</sequence>
<keyword evidence="1" id="KW-1133">Transmembrane helix</keyword>
<dbReference type="EMBL" id="JBCGDP010000008">
    <property type="protein sequence ID" value="MEM0576722.1"/>
    <property type="molecule type" value="Genomic_DNA"/>
</dbReference>
<organism evidence="2 3">
    <name type="scientific">Flavobacterium polysaccharolyticum</name>
    <dbReference type="NCBI Taxonomy" id="3133148"/>
    <lineage>
        <taxon>Bacteria</taxon>
        <taxon>Pseudomonadati</taxon>
        <taxon>Bacteroidota</taxon>
        <taxon>Flavobacteriia</taxon>
        <taxon>Flavobacteriales</taxon>
        <taxon>Flavobacteriaceae</taxon>
        <taxon>Flavobacterium</taxon>
    </lineage>
</organism>
<comment type="caution">
    <text evidence="2">The sequence shown here is derived from an EMBL/GenBank/DDBJ whole genome shotgun (WGS) entry which is preliminary data.</text>
</comment>
<protein>
    <submittedName>
        <fullName evidence="2">Uncharacterized protein</fullName>
    </submittedName>
</protein>
<dbReference type="RefSeq" id="WP_342691711.1">
    <property type="nucleotide sequence ID" value="NZ_JBCGDP010000008.1"/>
</dbReference>
<dbReference type="Proteomes" id="UP001468798">
    <property type="component" value="Unassembled WGS sequence"/>
</dbReference>
<gene>
    <name evidence="2" type="ORF">WFZ86_09440</name>
</gene>
<reference evidence="2 3" key="1">
    <citation type="submission" date="2024-03" db="EMBL/GenBank/DDBJ databases">
        <title>Two novel species of the genus Flavobacterium exhibiting potentially degradation of complex polysaccharides.</title>
        <authorList>
            <person name="Lian X."/>
        </authorList>
    </citation>
    <scope>NUCLEOTIDE SEQUENCE [LARGE SCALE GENOMIC DNA]</scope>
    <source>
        <strain evidence="2 3">N6</strain>
    </source>
</reference>
<keyword evidence="1" id="KW-0472">Membrane</keyword>
<evidence type="ECO:0000256" key="1">
    <source>
        <dbReference type="SAM" id="Phobius"/>
    </source>
</evidence>
<feature type="transmembrane region" description="Helical" evidence="1">
    <location>
        <begin position="177"/>
        <end position="196"/>
    </location>
</feature>
<evidence type="ECO:0000313" key="3">
    <source>
        <dbReference type="Proteomes" id="UP001468798"/>
    </source>
</evidence>